<feature type="region of interest" description="Disordered" evidence="1">
    <location>
        <begin position="258"/>
        <end position="278"/>
    </location>
</feature>
<protein>
    <submittedName>
        <fullName evidence="2">Uncharacterized protein</fullName>
    </submittedName>
</protein>
<evidence type="ECO:0000313" key="2">
    <source>
        <dbReference type="EMBL" id="MBF4273870.1"/>
    </source>
</evidence>
<organism evidence="2 3">
    <name type="scientific">Vibrio anguillarum</name>
    <name type="common">Listonella anguillarum</name>
    <dbReference type="NCBI Taxonomy" id="55601"/>
    <lineage>
        <taxon>Bacteria</taxon>
        <taxon>Pseudomonadati</taxon>
        <taxon>Pseudomonadota</taxon>
        <taxon>Gammaproteobacteria</taxon>
        <taxon>Vibrionales</taxon>
        <taxon>Vibrionaceae</taxon>
        <taxon>Vibrio</taxon>
    </lineage>
</organism>
<dbReference type="AlphaFoldDB" id="A0AAW4AXF8"/>
<reference evidence="2 3" key="1">
    <citation type="journal article" date="2021" name="PeerJ">
        <title>Analysis of 44 Vibrio anguillarum genomes reveals high genetic diversity.</title>
        <authorList>
            <person name="Hansen M.J."/>
            <person name="Dalsgaard I."/>
        </authorList>
    </citation>
    <scope>NUCLEOTIDE SEQUENCE [LARGE SCALE GENOMIC DNA]</scope>
    <source>
        <strain evidence="2 3">17-16730-2A</strain>
    </source>
</reference>
<evidence type="ECO:0000313" key="3">
    <source>
        <dbReference type="Proteomes" id="UP000722957"/>
    </source>
</evidence>
<name>A0AAW4AXF8_VIBAN</name>
<sequence length="427" mass="47093">MLSKLNQITSTPLASKDNNFEGMLGDLSDELNTVDASSATDTSLSKSKDKYKGVLKKRRDVIENNASFEGLIANTTVMQKNELSFKPQIKTAADQKVRMTGVNENRRITPSLITKETQLSSLSETKHPVCGVEKMALKEQPLMVLNRVKIQGDGIKLTTAHSALTLPLPHVKSNFGGYMWSHSEALSQAQSKQGDGIKSASPHLTVMRPMQGKVISEQGAKSPSPALAQTQSKQGDGAKLASPHLTMMRPMQGKLISEQGVKSPSPALAQTQSKQGDGIKFASPHFTMTRPMQGKLNLEPNVGLRSGAQNREWAIAPSALKEIQSQIFMGRFSGGDSNNLKGSPLTLFEAEPKNVHTGSVNLNPRYSVLQNFPVVSSNYLNYSLSPDLFWQYPKVNSYRVFFAKKYYLFKFENNKVTSLLEEYYDRT</sequence>
<dbReference type="Proteomes" id="UP000722957">
    <property type="component" value="Unassembled WGS sequence"/>
</dbReference>
<gene>
    <name evidence="2" type="ORF">EAY07_17925</name>
</gene>
<comment type="caution">
    <text evidence="2">The sequence shown here is derived from an EMBL/GenBank/DDBJ whole genome shotgun (WGS) entry which is preliminary data.</text>
</comment>
<evidence type="ECO:0000256" key="1">
    <source>
        <dbReference type="SAM" id="MobiDB-lite"/>
    </source>
</evidence>
<feature type="region of interest" description="Disordered" evidence="1">
    <location>
        <begin position="216"/>
        <end position="239"/>
    </location>
</feature>
<accession>A0AAW4AXF8</accession>
<dbReference type="EMBL" id="RDOM01000073">
    <property type="protein sequence ID" value="MBF4273870.1"/>
    <property type="molecule type" value="Genomic_DNA"/>
</dbReference>
<dbReference type="RefSeq" id="WP_019280808.1">
    <property type="nucleotide sequence ID" value="NZ_CP020533.1"/>
</dbReference>
<dbReference type="KEGG" id="vau:VANGNB10_cII0845c"/>
<proteinExistence type="predicted"/>